<dbReference type="GO" id="GO:0016787">
    <property type="term" value="F:hydrolase activity"/>
    <property type="evidence" value="ECO:0007669"/>
    <property type="project" value="UniProtKB-KW"/>
</dbReference>
<keyword evidence="5" id="KW-0812">Transmembrane</keyword>
<name>A0A3G6J2W4_9CORY</name>
<keyword evidence="5" id="KW-1133">Transmembrane helix</keyword>
<sequence>MSTKNPQHTGQHPACIAAFFDLDKTIIATSSALAYGKEFLQSGLISPADALQMSMAKATYMFSGHTSQQLDATRDQLTHMATGWDEQQIRDIAADTMHSIIRPTIYAEARQLIEEHQAAGHEVVIISASARILVEPIARELGIEHVIASELEVQDGKFTGELLFYCKGGAKAKALARRARERNYELKESFAYSDSFNDVPMLDAVGHPVAVNPDRAMKKHALEHGWEVRTFNNPVPLFRPPTKKDVTTATGVAAAVAGIAGLWWAFRRPREEP</sequence>
<keyword evidence="2" id="KW-0479">Metal-binding</keyword>
<dbReference type="EC" id="3.1.3.3" evidence="6"/>
<keyword evidence="4" id="KW-0460">Magnesium</keyword>
<dbReference type="SUPFAM" id="SSF56784">
    <property type="entry name" value="HAD-like"/>
    <property type="match status" value="1"/>
</dbReference>
<dbReference type="NCBIfam" id="TIGR01490">
    <property type="entry name" value="HAD-SF-IB-hyp1"/>
    <property type="match status" value="1"/>
</dbReference>
<dbReference type="InterPro" id="IPR036412">
    <property type="entry name" value="HAD-like_sf"/>
</dbReference>
<dbReference type="KEGG" id="cgk:CGERO_09980"/>
<comment type="similarity">
    <text evidence="1">Belongs to the HAD-like hydrolase superfamily. SerB family.</text>
</comment>
<keyword evidence="5" id="KW-0472">Membrane</keyword>
<evidence type="ECO:0000313" key="7">
    <source>
        <dbReference type="Proteomes" id="UP000271587"/>
    </source>
</evidence>
<dbReference type="PANTHER" id="PTHR43344:SF13">
    <property type="entry name" value="PHOSPHATASE RV3661-RELATED"/>
    <property type="match status" value="1"/>
</dbReference>
<gene>
    <name evidence="6" type="primary">serB3</name>
    <name evidence="6" type="ORF">CGERO_09980</name>
</gene>
<dbReference type="AlphaFoldDB" id="A0A3G6J2W4"/>
<protein>
    <submittedName>
        <fullName evidence="6">Phosphoserine phosphatase</fullName>
        <ecNumber evidence="6">3.1.3.3</ecNumber>
    </submittedName>
</protein>
<dbReference type="CDD" id="cd02612">
    <property type="entry name" value="HAD_PGPPase"/>
    <property type="match status" value="1"/>
</dbReference>
<dbReference type="Gene3D" id="1.20.1440.100">
    <property type="entry name" value="SG protein - dephosphorylation function"/>
    <property type="match status" value="1"/>
</dbReference>
<keyword evidence="7" id="KW-1185">Reference proteome</keyword>
<dbReference type="FunFam" id="3.40.50.1000:FF:000025">
    <property type="entry name" value="HAD hydrolase, family IB"/>
    <property type="match status" value="1"/>
</dbReference>
<proteinExistence type="inferred from homology"/>
<dbReference type="InterPro" id="IPR006385">
    <property type="entry name" value="HAD_hydro_SerB1"/>
</dbReference>
<dbReference type="Proteomes" id="UP000271587">
    <property type="component" value="Chromosome"/>
</dbReference>
<feature type="transmembrane region" description="Helical" evidence="5">
    <location>
        <begin position="246"/>
        <end position="266"/>
    </location>
</feature>
<evidence type="ECO:0000256" key="3">
    <source>
        <dbReference type="ARBA" id="ARBA00022801"/>
    </source>
</evidence>
<dbReference type="PANTHER" id="PTHR43344">
    <property type="entry name" value="PHOSPHOSERINE PHOSPHATASE"/>
    <property type="match status" value="1"/>
</dbReference>
<evidence type="ECO:0000313" key="6">
    <source>
        <dbReference type="EMBL" id="AZA12282.1"/>
    </source>
</evidence>
<dbReference type="NCBIfam" id="TIGR01488">
    <property type="entry name" value="HAD-SF-IB"/>
    <property type="match status" value="1"/>
</dbReference>
<accession>A0A3G6J2W4</accession>
<evidence type="ECO:0000256" key="2">
    <source>
        <dbReference type="ARBA" id="ARBA00022723"/>
    </source>
</evidence>
<dbReference type="RefSeq" id="WP_245998827.1">
    <property type="nucleotide sequence ID" value="NZ_CP033897.1"/>
</dbReference>
<dbReference type="InterPro" id="IPR023214">
    <property type="entry name" value="HAD_sf"/>
</dbReference>
<organism evidence="6 7">
    <name type="scientific">Corynebacterium gerontici</name>
    <dbReference type="NCBI Taxonomy" id="2079234"/>
    <lineage>
        <taxon>Bacteria</taxon>
        <taxon>Bacillati</taxon>
        <taxon>Actinomycetota</taxon>
        <taxon>Actinomycetes</taxon>
        <taxon>Mycobacteriales</taxon>
        <taxon>Corynebacteriaceae</taxon>
        <taxon>Corynebacterium</taxon>
    </lineage>
</organism>
<evidence type="ECO:0000256" key="5">
    <source>
        <dbReference type="SAM" id="Phobius"/>
    </source>
</evidence>
<dbReference type="GO" id="GO:0046872">
    <property type="term" value="F:metal ion binding"/>
    <property type="evidence" value="ECO:0007669"/>
    <property type="project" value="UniProtKB-KW"/>
</dbReference>
<keyword evidence="3 6" id="KW-0378">Hydrolase</keyword>
<dbReference type="InterPro" id="IPR050582">
    <property type="entry name" value="HAD-like_SerB"/>
</dbReference>
<evidence type="ECO:0000256" key="4">
    <source>
        <dbReference type="ARBA" id="ARBA00022842"/>
    </source>
</evidence>
<dbReference type="Pfam" id="PF12710">
    <property type="entry name" value="HAD"/>
    <property type="match status" value="1"/>
</dbReference>
<dbReference type="Gene3D" id="3.40.50.1000">
    <property type="entry name" value="HAD superfamily/HAD-like"/>
    <property type="match status" value="1"/>
</dbReference>
<evidence type="ECO:0000256" key="1">
    <source>
        <dbReference type="ARBA" id="ARBA00009184"/>
    </source>
</evidence>
<reference evidence="6 7" key="1">
    <citation type="submission" date="2018-11" db="EMBL/GenBank/DDBJ databases">
        <authorList>
            <person name="Kleinhagauer T."/>
            <person name="Glaeser S.P."/>
            <person name="Spergser J."/>
            <person name="Ruckert C."/>
            <person name="Kaempfer P."/>
            <person name="Busse H.-J."/>
        </authorList>
    </citation>
    <scope>NUCLEOTIDE SEQUENCE [LARGE SCALE GENOMIC DNA]</scope>
    <source>
        <strain evidence="6 7">W8</strain>
    </source>
</reference>
<dbReference type="EMBL" id="CP033897">
    <property type="protein sequence ID" value="AZA12282.1"/>
    <property type="molecule type" value="Genomic_DNA"/>
</dbReference>